<name>A0A0E9X312_ANGAN</name>
<accession>A0A0E9X312</accession>
<organism evidence="1">
    <name type="scientific">Anguilla anguilla</name>
    <name type="common">European freshwater eel</name>
    <name type="synonym">Muraena anguilla</name>
    <dbReference type="NCBI Taxonomy" id="7936"/>
    <lineage>
        <taxon>Eukaryota</taxon>
        <taxon>Metazoa</taxon>
        <taxon>Chordata</taxon>
        <taxon>Craniata</taxon>
        <taxon>Vertebrata</taxon>
        <taxon>Euteleostomi</taxon>
        <taxon>Actinopterygii</taxon>
        <taxon>Neopterygii</taxon>
        <taxon>Teleostei</taxon>
        <taxon>Anguilliformes</taxon>
        <taxon>Anguillidae</taxon>
        <taxon>Anguilla</taxon>
    </lineage>
</organism>
<protein>
    <submittedName>
        <fullName evidence="1">Uncharacterized protein</fullName>
    </submittedName>
</protein>
<evidence type="ECO:0000313" key="1">
    <source>
        <dbReference type="EMBL" id="JAH96964.1"/>
    </source>
</evidence>
<dbReference type="AlphaFoldDB" id="A0A0E9X312"/>
<dbReference type="EMBL" id="GBXM01011613">
    <property type="protein sequence ID" value="JAH96964.1"/>
    <property type="molecule type" value="Transcribed_RNA"/>
</dbReference>
<proteinExistence type="predicted"/>
<reference evidence="1" key="2">
    <citation type="journal article" date="2015" name="Fish Shellfish Immunol.">
        <title>Early steps in the European eel (Anguilla anguilla)-Vibrio vulnificus interaction in the gills: Role of the RtxA13 toxin.</title>
        <authorList>
            <person name="Callol A."/>
            <person name="Pajuelo D."/>
            <person name="Ebbesson L."/>
            <person name="Teles M."/>
            <person name="MacKenzie S."/>
            <person name="Amaro C."/>
        </authorList>
    </citation>
    <scope>NUCLEOTIDE SEQUENCE</scope>
</reference>
<sequence length="83" mass="9412">MEQHCVILDACSSTTFAHVEVILHCNQIHTHKPTCSACISEFIDEIMDRIILLLWAFFTLIHAGKCFLKENCGHVVFSVPLKL</sequence>
<reference evidence="1" key="1">
    <citation type="submission" date="2014-11" db="EMBL/GenBank/DDBJ databases">
        <authorList>
            <person name="Amaro Gonzalez C."/>
        </authorList>
    </citation>
    <scope>NUCLEOTIDE SEQUENCE</scope>
</reference>